<reference evidence="1 2" key="1">
    <citation type="submission" date="2019-09" db="EMBL/GenBank/DDBJ databases">
        <title>Distinct polysaccharide growth profiles of human intestinal Prevotella copri isolates.</title>
        <authorList>
            <person name="Fehlner-Peach H."/>
            <person name="Magnabosco C."/>
            <person name="Raghavan V."/>
            <person name="Scher J.U."/>
            <person name="Tett A."/>
            <person name="Cox L.M."/>
            <person name="Gottsegen C."/>
            <person name="Watters A."/>
            <person name="Wiltshire- Gordon J.D."/>
            <person name="Segata N."/>
            <person name="Bonneau R."/>
            <person name="Littman D.R."/>
        </authorList>
    </citation>
    <scope>NUCLEOTIDE SEQUENCE [LARGE SCALE GENOMIC DNA]</scope>
    <source>
        <strain evidence="2">iA622</strain>
    </source>
</reference>
<gene>
    <name evidence="1" type="ORF">F7D73_05220</name>
</gene>
<organism evidence="1 2">
    <name type="scientific">Segatella copri</name>
    <dbReference type="NCBI Taxonomy" id="165179"/>
    <lineage>
        <taxon>Bacteria</taxon>
        <taxon>Pseudomonadati</taxon>
        <taxon>Bacteroidota</taxon>
        <taxon>Bacteroidia</taxon>
        <taxon>Bacteroidales</taxon>
        <taxon>Prevotellaceae</taxon>
        <taxon>Segatella</taxon>
    </lineage>
</organism>
<protein>
    <submittedName>
        <fullName evidence="1">Uncharacterized protein</fullName>
    </submittedName>
</protein>
<dbReference type="AlphaFoldDB" id="A0A6G1TYU8"/>
<comment type="caution">
    <text evidence="1">The sequence shown here is derived from an EMBL/GenBank/DDBJ whole genome shotgun (WGS) entry which is preliminary data.</text>
</comment>
<evidence type="ECO:0000313" key="1">
    <source>
        <dbReference type="EMBL" id="MQN80357.1"/>
    </source>
</evidence>
<evidence type="ECO:0000313" key="2">
    <source>
        <dbReference type="Proteomes" id="UP000480425"/>
    </source>
</evidence>
<proteinExistence type="predicted"/>
<name>A0A6G1TYU8_9BACT</name>
<sequence>MEKEWFNGFVANGLQFRLDGYMITNYGVTYHIGVKNISGHLVEIEDCVYFRFNSKKVRKRNELGQYYLLPGGFVPYAEVWKSANFLNMQTQQAAFVTKAALMPGKEYLVKIHWNGAKELMQDESFITECANDILSAHDFLHLELRISNFVKMTICPSDKENDYSWFVSQKEVCENYGVYVPVSSTSK</sequence>
<dbReference type="RefSeq" id="WP_153122764.1">
    <property type="nucleotide sequence ID" value="NZ_VZCB01000046.1"/>
</dbReference>
<dbReference type="EMBL" id="VZCB01000046">
    <property type="protein sequence ID" value="MQN80357.1"/>
    <property type="molecule type" value="Genomic_DNA"/>
</dbReference>
<accession>A0A6G1TYU8</accession>
<dbReference type="Proteomes" id="UP000480425">
    <property type="component" value="Unassembled WGS sequence"/>
</dbReference>